<keyword evidence="2" id="KW-1185">Reference proteome</keyword>
<gene>
    <name evidence="1" type="ORF">PGLA_21775</name>
</gene>
<sequence length="78" mass="9170">MFHKGFGLCYRILEVGNTGADKARYIFFHDLRHTTVTLVWFSVHYDFNRSGKPSDSGAYGTDGLIRFKDRLKHLRRFE</sequence>
<dbReference type="AlphaFoldDB" id="A0A168FBI1"/>
<accession>A0A168FBI1</accession>
<reference evidence="1 2" key="1">
    <citation type="submission" date="2016-03" db="EMBL/GenBank/DDBJ databases">
        <title>Draft genome sequence of Paenibacillus glacialis DSM 22343.</title>
        <authorList>
            <person name="Shin S.-K."/>
            <person name="Yi H."/>
        </authorList>
    </citation>
    <scope>NUCLEOTIDE SEQUENCE [LARGE SCALE GENOMIC DNA]</scope>
    <source>
        <strain evidence="1 2">DSM 22343</strain>
    </source>
</reference>
<dbReference type="Proteomes" id="UP000076967">
    <property type="component" value="Unassembled WGS sequence"/>
</dbReference>
<name>A0A168FBI1_9BACL</name>
<dbReference type="EMBL" id="LVJH01000058">
    <property type="protein sequence ID" value="OAB36048.1"/>
    <property type="molecule type" value="Genomic_DNA"/>
</dbReference>
<protein>
    <submittedName>
        <fullName evidence="1">Uncharacterized protein</fullName>
    </submittedName>
</protein>
<dbReference type="RefSeq" id="WP_068537039.1">
    <property type="nucleotide sequence ID" value="NZ_LVJH01000058.1"/>
</dbReference>
<comment type="caution">
    <text evidence="1">The sequence shown here is derived from an EMBL/GenBank/DDBJ whole genome shotgun (WGS) entry which is preliminary data.</text>
</comment>
<evidence type="ECO:0000313" key="1">
    <source>
        <dbReference type="EMBL" id="OAB36048.1"/>
    </source>
</evidence>
<organism evidence="1 2">
    <name type="scientific">Paenibacillus glacialis</name>
    <dbReference type="NCBI Taxonomy" id="494026"/>
    <lineage>
        <taxon>Bacteria</taxon>
        <taxon>Bacillati</taxon>
        <taxon>Bacillota</taxon>
        <taxon>Bacilli</taxon>
        <taxon>Bacillales</taxon>
        <taxon>Paenibacillaceae</taxon>
        <taxon>Paenibacillus</taxon>
    </lineage>
</organism>
<proteinExistence type="predicted"/>
<evidence type="ECO:0000313" key="2">
    <source>
        <dbReference type="Proteomes" id="UP000076967"/>
    </source>
</evidence>